<dbReference type="CDD" id="cd12843">
    <property type="entry name" value="Bvu_2165_C_like"/>
    <property type="match status" value="1"/>
</dbReference>
<dbReference type="InterPro" id="IPR010992">
    <property type="entry name" value="IHF-like_DNA-bd_dom_sf"/>
</dbReference>
<reference evidence="4 5" key="1">
    <citation type="submission" date="2020-11" db="EMBL/GenBank/DDBJ databases">
        <title>Hymenobacter sp.</title>
        <authorList>
            <person name="Kim M.K."/>
        </authorList>
    </citation>
    <scope>NUCLEOTIDE SEQUENCE [LARGE SCALE GENOMIC DNA]</scope>
    <source>
        <strain evidence="4 5">BT594</strain>
    </source>
</reference>
<gene>
    <name evidence="4" type="ORF">I5L79_12520</name>
</gene>
<accession>A0ABS0L2N4</accession>
<protein>
    <submittedName>
        <fullName evidence="4">DUF4469 domain-containing protein</fullName>
    </submittedName>
</protein>
<feature type="domain" description="Bvu-2165-like IHF-HU-like DNA-binding" evidence="3">
    <location>
        <begin position="4"/>
        <end position="120"/>
    </location>
</feature>
<organism evidence="4 5">
    <name type="scientific">Hymenobacter guriensis</name>
    <dbReference type="NCBI Taxonomy" id="2793065"/>
    <lineage>
        <taxon>Bacteria</taxon>
        <taxon>Pseudomonadati</taxon>
        <taxon>Bacteroidota</taxon>
        <taxon>Cytophagia</taxon>
        <taxon>Cytophagales</taxon>
        <taxon>Hymenobacteraceae</taxon>
        <taxon>Hymenobacter</taxon>
    </lineage>
</organism>
<dbReference type="InterPro" id="IPR027824">
    <property type="entry name" value="DUF4469"/>
</dbReference>
<dbReference type="InterPro" id="IPR049893">
    <property type="entry name" value="Bvu_2165-like_IHF-HU-DNA_bdg"/>
</dbReference>
<evidence type="ECO:0000313" key="4">
    <source>
        <dbReference type="EMBL" id="MBG8554377.1"/>
    </source>
</evidence>
<feature type="domain" description="DUF4469" evidence="2">
    <location>
        <begin position="132"/>
        <end position="219"/>
    </location>
</feature>
<proteinExistence type="predicted"/>
<keyword evidence="5" id="KW-1185">Reference proteome</keyword>
<evidence type="ECO:0000256" key="1">
    <source>
        <dbReference type="ARBA" id="ARBA00023125"/>
    </source>
</evidence>
<keyword evidence="1" id="KW-0238">DNA-binding</keyword>
<dbReference type="Gene3D" id="4.10.520.10">
    <property type="entry name" value="IHF-like DNA-binding proteins"/>
    <property type="match status" value="1"/>
</dbReference>
<evidence type="ECO:0000313" key="5">
    <source>
        <dbReference type="Proteomes" id="UP000601099"/>
    </source>
</evidence>
<comment type="caution">
    <text evidence="4">The sequence shown here is derived from an EMBL/GenBank/DDBJ whole genome shotgun (WGS) entry which is preliminary data.</text>
</comment>
<dbReference type="EMBL" id="JADWYK010000007">
    <property type="protein sequence ID" value="MBG8554377.1"/>
    <property type="molecule type" value="Genomic_DNA"/>
</dbReference>
<dbReference type="Pfam" id="PF14848">
    <property type="entry name" value="HU-DNA_bdg"/>
    <property type="match status" value="1"/>
</dbReference>
<dbReference type="Gene3D" id="2.70.50.70">
    <property type="match status" value="1"/>
</dbReference>
<evidence type="ECO:0000259" key="2">
    <source>
        <dbReference type="Pfam" id="PF14734"/>
    </source>
</evidence>
<dbReference type="Proteomes" id="UP000601099">
    <property type="component" value="Unassembled WGS sequence"/>
</dbReference>
<sequence length="232" mass="25068">MPIRYSLIENKLTAAPDDYRGQVQHNGSVTIEDILQKIARPGSTVTTAEGLAFWEELSQAVAAEIQAGNRVVSDLFVVSLGLTGTFDSAQDQFDAARHQLRVRVSPGIRLRRAEQGLTVEQVRADAVQPVLDQAEDFTSNTTNDKLSKGGTVRLTGSRLKFDAADTKQGIFLVAANGTETRMTRVLTNKPSELLFLVPTAQVAGQYRVVVRAKVDGGQVTKSGELDTVLAVS</sequence>
<dbReference type="Pfam" id="PF14734">
    <property type="entry name" value="DUF4469"/>
    <property type="match status" value="1"/>
</dbReference>
<name>A0ABS0L2N4_9BACT</name>
<dbReference type="RefSeq" id="WP_196955401.1">
    <property type="nucleotide sequence ID" value="NZ_JADWYK010000007.1"/>
</dbReference>
<evidence type="ECO:0000259" key="3">
    <source>
        <dbReference type="Pfam" id="PF14848"/>
    </source>
</evidence>